<evidence type="ECO:0000256" key="1">
    <source>
        <dbReference type="SAM" id="MobiDB-lite"/>
    </source>
</evidence>
<dbReference type="STRING" id="1121476.SAMN02745751_02726"/>
<reference evidence="2 3" key="1">
    <citation type="submission" date="2016-11" db="EMBL/GenBank/DDBJ databases">
        <authorList>
            <person name="Jaros S."/>
            <person name="Januszkiewicz K."/>
            <person name="Wedrychowicz H."/>
        </authorList>
    </citation>
    <scope>NUCLEOTIDE SEQUENCE [LARGE SCALE GENOMIC DNA]</scope>
    <source>
        <strain evidence="2 3">DSM 17477</strain>
    </source>
</reference>
<dbReference type="AlphaFoldDB" id="A0A1M6JVV3"/>
<proteinExistence type="predicted"/>
<dbReference type="Proteomes" id="UP000184052">
    <property type="component" value="Unassembled WGS sequence"/>
</dbReference>
<feature type="region of interest" description="Disordered" evidence="1">
    <location>
        <begin position="29"/>
        <end position="61"/>
    </location>
</feature>
<evidence type="ECO:0000313" key="3">
    <source>
        <dbReference type="Proteomes" id="UP000184052"/>
    </source>
</evidence>
<organism evidence="2 3">
    <name type="scientific">Dethiosulfatibacter aminovorans DSM 17477</name>
    <dbReference type="NCBI Taxonomy" id="1121476"/>
    <lineage>
        <taxon>Bacteria</taxon>
        <taxon>Bacillati</taxon>
        <taxon>Bacillota</taxon>
        <taxon>Tissierellia</taxon>
        <taxon>Dethiosulfatibacter</taxon>
    </lineage>
</organism>
<name>A0A1M6JVV3_9FIRM</name>
<evidence type="ECO:0000313" key="2">
    <source>
        <dbReference type="EMBL" id="SHJ50821.1"/>
    </source>
</evidence>
<gene>
    <name evidence="2" type="ORF">SAMN02745751_02726</name>
</gene>
<sequence length="61" mass="7410">MKNKKDYFDLIDDNDYSDFILKKEKIKKNRKIKSEKTRENTSFPKRKKRKPLDDPDLEGGY</sequence>
<keyword evidence="3" id="KW-1185">Reference proteome</keyword>
<dbReference type="EMBL" id="FQZL01000023">
    <property type="protein sequence ID" value="SHJ50821.1"/>
    <property type="molecule type" value="Genomic_DNA"/>
</dbReference>
<dbReference type="RefSeq" id="WP_073050121.1">
    <property type="nucleotide sequence ID" value="NZ_FQZL01000023.1"/>
</dbReference>
<accession>A0A1M6JVV3</accession>
<protein>
    <submittedName>
        <fullName evidence="2">Uncharacterized protein</fullName>
    </submittedName>
</protein>